<proteinExistence type="predicted"/>
<dbReference type="InterPro" id="IPR035940">
    <property type="entry name" value="CAP_sf"/>
</dbReference>
<gene>
    <name evidence="2" type="ORF">CKO43_22635</name>
</gene>
<keyword evidence="3" id="KW-1185">Reference proteome</keyword>
<dbReference type="SUPFAM" id="SSF55797">
    <property type="entry name" value="PR-1-like"/>
    <property type="match status" value="1"/>
</dbReference>
<feature type="domain" description="SCP" evidence="1">
    <location>
        <begin position="88"/>
        <end position="203"/>
    </location>
</feature>
<reference evidence="2" key="1">
    <citation type="submission" date="2017-08" db="EMBL/GenBank/DDBJ databases">
        <authorList>
            <person name="Imhoff J.F."/>
            <person name="Rahn T."/>
            <person name="Kuenzel S."/>
            <person name="Neulinger S.C."/>
        </authorList>
    </citation>
    <scope>NUCLEOTIDE SEQUENCE</scope>
    <source>
        <strain evidence="2">IM 151</strain>
    </source>
</reference>
<reference evidence="2" key="2">
    <citation type="journal article" date="2020" name="Microorganisms">
        <title>Osmotic Adaptation and Compatible Solute Biosynthesis of Phototrophic Bacteria as Revealed from Genome Analyses.</title>
        <authorList>
            <person name="Imhoff J.F."/>
            <person name="Rahn T."/>
            <person name="Kunzel S."/>
            <person name="Keller A."/>
            <person name="Neulinger S.C."/>
        </authorList>
    </citation>
    <scope>NUCLEOTIDE SEQUENCE</scope>
    <source>
        <strain evidence="2">IM 151</strain>
    </source>
</reference>
<dbReference type="PANTHER" id="PTHR31157:SF1">
    <property type="entry name" value="SCP DOMAIN-CONTAINING PROTEIN"/>
    <property type="match status" value="1"/>
</dbReference>
<organism evidence="2 3">
    <name type="scientific">Rubrivivax gelatinosus</name>
    <name type="common">Rhodocyclus gelatinosus</name>
    <name type="synonym">Rhodopseudomonas gelatinosa</name>
    <dbReference type="NCBI Taxonomy" id="28068"/>
    <lineage>
        <taxon>Bacteria</taxon>
        <taxon>Pseudomonadati</taxon>
        <taxon>Pseudomonadota</taxon>
        <taxon>Betaproteobacteria</taxon>
        <taxon>Burkholderiales</taxon>
        <taxon>Sphaerotilaceae</taxon>
        <taxon>Rubrivivax</taxon>
    </lineage>
</organism>
<evidence type="ECO:0000313" key="2">
    <source>
        <dbReference type="EMBL" id="MBK1715553.1"/>
    </source>
</evidence>
<dbReference type="Pfam" id="PF00188">
    <property type="entry name" value="CAP"/>
    <property type="match status" value="1"/>
</dbReference>
<accession>A0ABS1E139</accession>
<name>A0ABS1E139_RUBGE</name>
<dbReference type="PANTHER" id="PTHR31157">
    <property type="entry name" value="SCP DOMAIN-CONTAINING PROTEIN"/>
    <property type="match status" value="1"/>
</dbReference>
<evidence type="ECO:0000313" key="3">
    <source>
        <dbReference type="Proteomes" id="UP001041814"/>
    </source>
</evidence>
<dbReference type="EMBL" id="NRRU01000132">
    <property type="protein sequence ID" value="MBK1715553.1"/>
    <property type="molecule type" value="Genomic_DNA"/>
</dbReference>
<dbReference type="Gene3D" id="3.40.33.10">
    <property type="entry name" value="CAP"/>
    <property type="match status" value="1"/>
</dbReference>
<sequence length="205" mass="21642">MQAALAALLLLTLPLADRLTLAARDSRAAETLAAPAAALGERLAPIFEPAVDRSLQRLTVAPDSSETVALDFVVADAPQRPELEARMLELVNTERVAAGLGPLAADPALAAVAREHGRDMLARGYFAHLDPGGVTPFDRMRRAGLRFRAAGENLALAPTLALAHRGLMNSPGHRANILRAAFGRAGIAVLDAGRHGLVVTQNFRD</sequence>
<evidence type="ECO:0000259" key="1">
    <source>
        <dbReference type="Pfam" id="PF00188"/>
    </source>
</evidence>
<dbReference type="CDD" id="cd05379">
    <property type="entry name" value="CAP_bacterial"/>
    <property type="match status" value="1"/>
</dbReference>
<dbReference type="Proteomes" id="UP001041814">
    <property type="component" value="Unassembled WGS sequence"/>
</dbReference>
<protein>
    <recommendedName>
        <fullName evidence="1">SCP domain-containing protein</fullName>
    </recommendedName>
</protein>
<dbReference type="InterPro" id="IPR014044">
    <property type="entry name" value="CAP_dom"/>
</dbReference>
<comment type="caution">
    <text evidence="2">The sequence shown here is derived from an EMBL/GenBank/DDBJ whole genome shotgun (WGS) entry which is preliminary data.</text>
</comment>